<name>A0A366IDA1_9FIRM</name>
<keyword evidence="12" id="KW-1185">Reference proteome</keyword>
<dbReference type="PRINTS" id="PR00474">
    <property type="entry name" value="GLU5KINASE"/>
</dbReference>
<keyword evidence="2 9" id="KW-0055">Arginine biosynthesis</keyword>
<dbReference type="InterPro" id="IPR001057">
    <property type="entry name" value="Glu/AcGlu_kinase"/>
</dbReference>
<feature type="site" description="Transition state stabilizer" evidence="9">
    <location>
        <position position="29"/>
    </location>
</feature>
<proteinExistence type="inferred from homology"/>
<evidence type="ECO:0000256" key="5">
    <source>
        <dbReference type="ARBA" id="ARBA00022741"/>
    </source>
</evidence>
<dbReference type="InterPro" id="IPR004662">
    <property type="entry name" value="AcgluKinase_fam"/>
</dbReference>
<evidence type="ECO:0000256" key="9">
    <source>
        <dbReference type="HAMAP-Rule" id="MF_00082"/>
    </source>
</evidence>
<dbReference type="SUPFAM" id="SSF53633">
    <property type="entry name" value="Carbamate kinase-like"/>
    <property type="match status" value="1"/>
</dbReference>
<feature type="binding site" evidence="9">
    <location>
        <position position="86"/>
    </location>
    <ligand>
        <name>substrate</name>
    </ligand>
</feature>
<protein>
    <recommendedName>
        <fullName evidence="9">Acetylglutamate kinase</fullName>
        <ecNumber evidence="9">2.7.2.8</ecNumber>
    </recommendedName>
    <alternativeName>
        <fullName evidence="9">N-acetyl-L-glutamate 5-phosphotransferase</fullName>
    </alternativeName>
    <alternativeName>
        <fullName evidence="9">NAG kinase</fullName>
        <shortName evidence="9">NAGK</shortName>
    </alternativeName>
</protein>
<evidence type="ECO:0000256" key="6">
    <source>
        <dbReference type="ARBA" id="ARBA00022777"/>
    </source>
</evidence>
<dbReference type="PANTHER" id="PTHR23342:SF0">
    <property type="entry name" value="N-ACETYLGLUTAMATE SYNTHASE, MITOCHONDRIAL"/>
    <property type="match status" value="1"/>
</dbReference>
<dbReference type="FunFam" id="3.40.1160.10:FF:000004">
    <property type="entry name" value="Acetylglutamate kinase"/>
    <property type="match status" value="1"/>
</dbReference>
<keyword evidence="5 9" id="KW-0547">Nucleotide-binding</keyword>
<dbReference type="InterPro" id="IPR001048">
    <property type="entry name" value="Asp/Glu/Uridylate_kinase"/>
</dbReference>
<dbReference type="UniPathway" id="UPA00068">
    <property type="reaction ID" value="UER00107"/>
</dbReference>
<feature type="binding site" evidence="9">
    <location>
        <begin position="64"/>
        <end position="65"/>
    </location>
    <ligand>
        <name>substrate</name>
    </ligand>
</feature>
<dbReference type="OrthoDB" id="9803155at2"/>
<dbReference type="Proteomes" id="UP000253490">
    <property type="component" value="Unassembled WGS sequence"/>
</dbReference>
<dbReference type="InterPro" id="IPR041727">
    <property type="entry name" value="NAGK-C"/>
</dbReference>
<sequence length="286" mass="31211">MDKSIIRAKTLVEALPYIQMFNNKIIVIKYGGSAMIDAELKMSVIKDISLMKLVGIKPVVVHGGGKKISEMLVKIGKEPKFIQGLRVTDDETMEIAEMVLSGNVNKEIVQLFEKQGIKSVGISGKDGRSIIAKKKLLDGLDIGWVGEIDTIQTELITALIENDFIPVIAPIACDENNNTYNINADYVAGAIAAKLGAEKLIYLTDVEGVLRDVKDKTSLISKIKVDEIQRYKDDKIIQGGMIPKVDCCAESIKNGVAGVHILDGRVEHSILLELFTNSGIGTMLMP</sequence>
<evidence type="ECO:0000256" key="8">
    <source>
        <dbReference type="ARBA" id="ARBA00048141"/>
    </source>
</evidence>
<evidence type="ECO:0000256" key="2">
    <source>
        <dbReference type="ARBA" id="ARBA00022571"/>
    </source>
</evidence>
<gene>
    <name evidence="9" type="primary">argB</name>
    <name evidence="11" type="ORF">DES36_102107</name>
</gene>
<accession>A0A366IDA1</accession>
<comment type="caution">
    <text evidence="11">The sequence shown here is derived from an EMBL/GenBank/DDBJ whole genome shotgun (WGS) entry which is preliminary data.</text>
</comment>
<keyword evidence="3 9" id="KW-0028">Amino-acid biosynthesis</keyword>
<dbReference type="InterPro" id="IPR037528">
    <property type="entry name" value="ArgB"/>
</dbReference>
<feature type="site" description="Transition state stabilizer" evidence="9">
    <location>
        <position position="244"/>
    </location>
</feature>
<comment type="function">
    <text evidence="9">Catalyzes the ATP-dependent phosphorylation of N-acetyl-L-glutamate.</text>
</comment>
<dbReference type="EC" id="2.7.2.8" evidence="9"/>
<dbReference type="NCBIfam" id="TIGR00761">
    <property type="entry name" value="argB"/>
    <property type="match status" value="1"/>
</dbReference>
<reference evidence="11 12" key="1">
    <citation type="submission" date="2018-06" db="EMBL/GenBank/DDBJ databases">
        <title>Genomic Encyclopedia of Type Strains, Phase IV (KMG-IV): sequencing the most valuable type-strain genomes for metagenomic binning, comparative biology and taxonomic classification.</title>
        <authorList>
            <person name="Goeker M."/>
        </authorList>
    </citation>
    <scope>NUCLEOTIDE SEQUENCE [LARGE SCALE GENOMIC DNA]</scope>
    <source>
        <strain evidence="11 12">DSM 22112</strain>
    </source>
</reference>
<keyword evidence="7 9" id="KW-0067">ATP-binding</keyword>
<evidence type="ECO:0000256" key="3">
    <source>
        <dbReference type="ARBA" id="ARBA00022605"/>
    </source>
</evidence>
<keyword evidence="9" id="KW-0963">Cytoplasm</keyword>
<dbReference type="CDD" id="cd04250">
    <property type="entry name" value="AAK_NAGK-C"/>
    <property type="match status" value="1"/>
</dbReference>
<evidence type="ECO:0000313" key="12">
    <source>
        <dbReference type="Proteomes" id="UP000253490"/>
    </source>
</evidence>
<feature type="binding site" evidence="9">
    <location>
        <position position="181"/>
    </location>
    <ligand>
        <name>substrate</name>
    </ligand>
</feature>
<evidence type="ECO:0000256" key="4">
    <source>
        <dbReference type="ARBA" id="ARBA00022679"/>
    </source>
</evidence>
<evidence type="ECO:0000256" key="1">
    <source>
        <dbReference type="ARBA" id="ARBA00004828"/>
    </source>
</evidence>
<dbReference type="EMBL" id="QNRX01000002">
    <property type="protein sequence ID" value="RBP68965.1"/>
    <property type="molecule type" value="Genomic_DNA"/>
</dbReference>
<keyword evidence="6 9" id="KW-0418">Kinase</keyword>
<comment type="similarity">
    <text evidence="9">Belongs to the acetylglutamate kinase family. ArgB subfamily.</text>
</comment>
<dbReference type="Pfam" id="PF00696">
    <property type="entry name" value="AA_kinase"/>
    <property type="match status" value="1"/>
</dbReference>
<comment type="pathway">
    <text evidence="1 9">Amino-acid biosynthesis; L-arginine biosynthesis; N(2)-acetyl-L-ornithine from L-glutamate: step 2/4.</text>
</comment>
<dbReference type="RefSeq" id="WP_113919536.1">
    <property type="nucleotide sequence ID" value="NZ_QNRX01000002.1"/>
</dbReference>
<dbReference type="AlphaFoldDB" id="A0A366IDA1"/>
<evidence type="ECO:0000256" key="7">
    <source>
        <dbReference type="ARBA" id="ARBA00022840"/>
    </source>
</evidence>
<dbReference type="InterPro" id="IPR036393">
    <property type="entry name" value="AceGlu_kinase-like_sf"/>
</dbReference>
<evidence type="ECO:0000313" key="11">
    <source>
        <dbReference type="EMBL" id="RBP68965.1"/>
    </source>
</evidence>
<feature type="domain" description="Aspartate/glutamate/uridylate kinase" evidence="10">
    <location>
        <begin position="24"/>
        <end position="263"/>
    </location>
</feature>
<dbReference type="HAMAP" id="MF_00082">
    <property type="entry name" value="ArgB"/>
    <property type="match status" value="1"/>
</dbReference>
<dbReference type="GO" id="GO:0005737">
    <property type="term" value="C:cytoplasm"/>
    <property type="evidence" value="ECO:0007669"/>
    <property type="project" value="UniProtKB-SubCell"/>
</dbReference>
<evidence type="ECO:0000259" key="10">
    <source>
        <dbReference type="Pfam" id="PF00696"/>
    </source>
</evidence>
<comment type="catalytic activity">
    <reaction evidence="8 9">
        <text>N-acetyl-L-glutamate + ATP = N-acetyl-L-glutamyl 5-phosphate + ADP</text>
        <dbReference type="Rhea" id="RHEA:14629"/>
        <dbReference type="ChEBI" id="CHEBI:30616"/>
        <dbReference type="ChEBI" id="CHEBI:44337"/>
        <dbReference type="ChEBI" id="CHEBI:57936"/>
        <dbReference type="ChEBI" id="CHEBI:456216"/>
        <dbReference type="EC" id="2.7.2.8"/>
    </reaction>
</comment>
<comment type="subcellular location">
    <subcellularLocation>
        <location evidence="9">Cytoplasm</location>
    </subcellularLocation>
</comment>
<dbReference type="GO" id="GO:0005524">
    <property type="term" value="F:ATP binding"/>
    <property type="evidence" value="ECO:0007669"/>
    <property type="project" value="UniProtKB-UniRule"/>
</dbReference>
<dbReference type="PANTHER" id="PTHR23342">
    <property type="entry name" value="N-ACETYLGLUTAMATE SYNTHASE"/>
    <property type="match status" value="1"/>
</dbReference>
<dbReference type="GO" id="GO:0042450">
    <property type="term" value="P:L-arginine biosynthetic process via ornithine"/>
    <property type="evidence" value="ECO:0007669"/>
    <property type="project" value="UniProtKB-UniRule"/>
</dbReference>
<dbReference type="GO" id="GO:0003991">
    <property type="term" value="F:acetylglutamate kinase activity"/>
    <property type="evidence" value="ECO:0007669"/>
    <property type="project" value="UniProtKB-UniRule"/>
</dbReference>
<keyword evidence="4 9" id="KW-0808">Transferase</keyword>
<organism evidence="11 12">
    <name type="scientific">Alkalibaculum bacchi</name>
    <dbReference type="NCBI Taxonomy" id="645887"/>
    <lineage>
        <taxon>Bacteria</taxon>
        <taxon>Bacillati</taxon>
        <taxon>Bacillota</taxon>
        <taxon>Clostridia</taxon>
        <taxon>Eubacteriales</taxon>
        <taxon>Eubacteriaceae</taxon>
        <taxon>Alkalibaculum</taxon>
    </lineage>
</organism>
<dbReference type="PIRSF" id="PIRSF000728">
    <property type="entry name" value="NAGK"/>
    <property type="match status" value="1"/>
</dbReference>
<dbReference type="Gene3D" id="3.40.1160.10">
    <property type="entry name" value="Acetylglutamate kinase-like"/>
    <property type="match status" value="1"/>
</dbReference>